<comment type="caution">
    <text evidence="1">The sequence shown here is derived from an EMBL/GenBank/DDBJ whole genome shotgun (WGS) entry which is preliminary data.</text>
</comment>
<protein>
    <submittedName>
        <fullName evidence="1">Uncharacterized protein</fullName>
    </submittedName>
</protein>
<accession>A0ABD3HNJ1</accession>
<proteinExistence type="predicted"/>
<name>A0ABD3HNJ1_9MARC</name>
<reference evidence="1 2" key="1">
    <citation type="submission" date="2024-09" db="EMBL/GenBank/DDBJ databases">
        <title>Chromosome-scale assembly of Riccia sorocarpa.</title>
        <authorList>
            <person name="Paukszto L."/>
        </authorList>
    </citation>
    <scope>NUCLEOTIDE SEQUENCE [LARGE SCALE GENOMIC DNA]</scope>
    <source>
        <strain evidence="1">LP-2024</strain>
        <tissue evidence="1">Aerial parts of the thallus</tissue>
    </source>
</reference>
<gene>
    <name evidence="1" type="ORF">R1sor_005476</name>
</gene>
<dbReference type="EMBL" id="JBJQOH010000003">
    <property type="protein sequence ID" value="KAL3691825.1"/>
    <property type="molecule type" value="Genomic_DNA"/>
</dbReference>
<evidence type="ECO:0000313" key="2">
    <source>
        <dbReference type="Proteomes" id="UP001633002"/>
    </source>
</evidence>
<dbReference type="Proteomes" id="UP001633002">
    <property type="component" value="Unassembled WGS sequence"/>
</dbReference>
<organism evidence="1 2">
    <name type="scientific">Riccia sorocarpa</name>
    <dbReference type="NCBI Taxonomy" id="122646"/>
    <lineage>
        <taxon>Eukaryota</taxon>
        <taxon>Viridiplantae</taxon>
        <taxon>Streptophyta</taxon>
        <taxon>Embryophyta</taxon>
        <taxon>Marchantiophyta</taxon>
        <taxon>Marchantiopsida</taxon>
        <taxon>Marchantiidae</taxon>
        <taxon>Marchantiales</taxon>
        <taxon>Ricciaceae</taxon>
        <taxon>Riccia</taxon>
    </lineage>
</organism>
<sequence>MGRGGYSTLLRHACSHPHAQFQAAAHVLHYDNVHLHGGIPSPGLYHSPASDDFDDSDQPDDFQEFHVEKELWRNLWRTANLQLQTKYMQWVAMVQHRPLLHMSTVERKSAKVAAKLPAVLEEDWYELIDSFMATRPCVTTSSSADSYVQEGIDDLPESITSDRDNNLIEQPKTKTAGDAERFERQISVDDRLAGGVMKLGMAIEVMAEALSPLAGRSRAT</sequence>
<keyword evidence="2" id="KW-1185">Reference proteome</keyword>
<evidence type="ECO:0000313" key="1">
    <source>
        <dbReference type="EMBL" id="KAL3691825.1"/>
    </source>
</evidence>
<dbReference type="AlphaFoldDB" id="A0ABD3HNJ1"/>